<dbReference type="Gene3D" id="3.40.190.10">
    <property type="entry name" value="Periplasmic binding protein-like II"/>
    <property type="match status" value="1"/>
</dbReference>
<feature type="region of interest" description="Disordered" evidence="5">
    <location>
        <begin position="30"/>
        <end position="53"/>
    </location>
</feature>
<dbReference type="InterPro" id="IPR039424">
    <property type="entry name" value="SBP_5"/>
</dbReference>
<reference evidence="8 9" key="1">
    <citation type="submission" date="2016-10" db="EMBL/GenBank/DDBJ databases">
        <authorList>
            <person name="de Groot N.N."/>
        </authorList>
    </citation>
    <scope>NUCLEOTIDE SEQUENCE [LARGE SCALE GENOMIC DNA]</scope>
    <source>
        <strain evidence="8 9">CGMCC 1.10434</strain>
    </source>
</reference>
<dbReference type="OrthoDB" id="9796817at2"/>
<dbReference type="Gene3D" id="3.90.76.10">
    <property type="entry name" value="Dipeptide-binding Protein, Domain 1"/>
    <property type="match status" value="1"/>
</dbReference>
<feature type="domain" description="Solute-binding protein family 5" evidence="7">
    <location>
        <begin position="96"/>
        <end position="461"/>
    </location>
</feature>
<name>A0A1H8NBN0_9BACI</name>
<evidence type="ECO:0000256" key="4">
    <source>
        <dbReference type="ARBA" id="ARBA00022729"/>
    </source>
</evidence>
<dbReference type="GO" id="GO:0043190">
    <property type="term" value="C:ATP-binding cassette (ABC) transporter complex"/>
    <property type="evidence" value="ECO:0007669"/>
    <property type="project" value="InterPro"/>
</dbReference>
<feature type="chain" id="PRO_5011474517" evidence="6">
    <location>
        <begin position="23"/>
        <end position="547"/>
    </location>
</feature>
<accession>A0A1H8NBN0</accession>
<evidence type="ECO:0000256" key="2">
    <source>
        <dbReference type="ARBA" id="ARBA00005695"/>
    </source>
</evidence>
<evidence type="ECO:0000256" key="6">
    <source>
        <dbReference type="SAM" id="SignalP"/>
    </source>
</evidence>
<dbReference type="SUPFAM" id="SSF53850">
    <property type="entry name" value="Periplasmic binding protein-like II"/>
    <property type="match status" value="1"/>
</dbReference>
<protein>
    <submittedName>
        <fullName evidence="8">Peptide/nickel transport system substrate-binding protein</fullName>
    </submittedName>
</protein>
<dbReference type="RefSeq" id="WP_091497110.1">
    <property type="nucleotide sequence ID" value="NZ_FODJ01000005.1"/>
</dbReference>
<keyword evidence="4 6" id="KW-0732">Signal</keyword>
<dbReference type="InterPro" id="IPR000914">
    <property type="entry name" value="SBP_5_dom"/>
</dbReference>
<dbReference type="CDD" id="cd00995">
    <property type="entry name" value="PBP2_NikA_DppA_OppA_like"/>
    <property type="match status" value="1"/>
</dbReference>
<evidence type="ECO:0000313" key="9">
    <source>
        <dbReference type="Proteomes" id="UP000199300"/>
    </source>
</evidence>
<sequence>MTKRWLFLISLISFLFIITACAYGDEGGQADNTNDNGTEEVDETGDGPSQGGRVSIPIVADPTFNPWHPNAYAESNVINRVLFNGLTKFGKDGLPAPALAASWETTEDGLVWTFNLRDDVNWHDGEQFTAEDVAYTFNEITLNSELGANSSSYFNNVENVEIVDEFTVNFNLSSPVAALPAYLSFNTEIIPEHIFAGEDPWDLTSFNKENPIGTGPFKLKSYTSGQSVVLERNEDYFDGVAYLDEIEYKVLADANTHVAQLLSGELDIFALDDTSAIERIESADDITIVGRETPRFFWLILNQNIEQFQDVRLRQAIMHAIDRQNIIDTILQGYGSIADAGIAPILSEYYTDDVTRYDFDQDRARELLAEIGYEENANGFVEMDGEPLTISFDVGIQGDLETIAQMVQQYLIQVGIDVQLNTMDWNSMIDQVVIERDYEMSLNWWRYPADPDLTAYMHSDNADTGNNIPNYRNEDLDALLEAGGQASTVEERQEIYLEAQALMAEELPYLFLWYPQEVQVRQQSLQGIPELAFGDALYYTNEWYIEQ</sequence>
<keyword evidence="9" id="KW-1185">Reference proteome</keyword>
<dbReference type="PANTHER" id="PTHR30290:SF9">
    <property type="entry name" value="OLIGOPEPTIDE-BINDING PROTEIN APPA"/>
    <property type="match status" value="1"/>
</dbReference>
<keyword evidence="3" id="KW-0813">Transport</keyword>
<dbReference type="PANTHER" id="PTHR30290">
    <property type="entry name" value="PERIPLASMIC BINDING COMPONENT OF ABC TRANSPORTER"/>
    <property type="match status" value="1"/>
</dbReference>
<evidence type="ECO:0000313" key="8">
    <source>
        <dbReference type="EMBL" id="SEO26813.1"/>
    </source>
</evidence>
<dbReference type="InterPro" id="IPR023765">
    <property type="entry name" value="SBP_5_CS"/>
</dbReference>
<evidence type="ECO:0000256" key="3">
    <source>
        <dbReference type="ARBA" id="ARBA00022448"/>
    </source>
</evidence>
<feature type="signal peptide" evidence="6">
    <location>
        <begin position="1"/>
        <end position="22"/>
    </location>
</feature>
<dbReference type="Gene3D" id="3.10.105.10">
    <property type="entry name" value="Dipeptide-binding Protein, Domain 3"/>
    <property type="match status" value="1"/>
</dbReference>
<dbReference type="GO" id="GO:0042597">
    <property type="term" value="C:periplasmic space"/>
    <property type="evidence" value="ECO:0007669"/>
    <property type="project" value="UniProtKB-ARBA"/>
</dbReference>
<dbReference type="GO" id="GO:0015833">
    <property type="term" value="P:peptide transport"/>
    <property type="evidence" value="ECO:0007669"/>
    <property type="project" value="TreeGrafter"/>
</dbReference>
<dbReference type="PROSITE" id="PS01040">
    <property type="entry name" value="SBP_BACTERIAL_5"/>
    <property type="match status" value="1"/>
</dbReference>
<dbReference type="InterPro" id="IPR030678">
    <property type="entry name" value="Peptide/Ni-bd"/>
</dbReference>
<dbReference type="EMBL" id="FODJ01000005">
    <property type="protein sequence ID" value="SEO26813.1"/>
    <property type="molecule type" value="Genomic_DNA"/>
</dbReference>
<dbReference type="Proteomes" id="UP000199300">
    <property type="component" value="Unassembled WGS sequence"/>
</dbReference>
<dbReference type="GO" id="GO:1904680">
    <property type="term" value="F:peptide transmembrane transporter activity"/>
    <property type="evidence" value="ECO:0007669"/>
    <property type="project" value="TreeGrafter"/>
</dbReference>
<dbReference type="AlphaFoldDB" id="A0A1H8NBN0"/>
<dbReference type="PROSITE" id="PS51257">
    <property type="entry name" value="PROKAR_LIPOPROTEIN"/>
    <property type="match status" value="1"/>
</dbReference>
<evidence type="ECO:0000256" key="1">
    <source>
        <dbReference type="ARBA" id="ARBA00004193"/>
    </source>
</evidence>
<dbReference type="STRING" id="872970.SAMN04488134_105191"/>
<dbReference type="PIRSF" id="PIRSF002741">
    <property type="entry name" value="MppA"/>
    <property type="match status" value="1"/>
</dbReference>
<comment type="subcellular location">
    <subcellularLocation>
        <location evidence="1">Cell membrane</location>
        <topology evidence="1">Lipid-anchor</topology>
    </subcellularLocation>
</comment>
<comment type="similarity">
    <text evidence="2">Belongs to the bacterial solute-binding protein 5 family.</text>
</comment>
<proteinExistence type="inferred from homology"/>
<organism evidence="8 9">
    <name type="scientific">Amphibacillus marinus</name>
    <dbReference type="NCBI Taxonomy" id="872970"/>
    <lineage>
        <taxon>Bacteria</taxon>
        <taxon>Bacillati</taxon>
        <taxon>Bacillota</taxon>
        <taxon>Bacilli</taxon>
        <taxon>Bacillales</taxon>
        <taxon>Bacillaceae</taxon>
        <taxon>Amphibacillus</taxon>
    </lineage>
</organism>
<gene>
    <name evidence="8" type="ORF">SAMN04488134_105191</name>
</gene>
<evidence type="ECO:0000259" key="7">
    <source>
        <dbReference type="Pfam" id="PF00496"/>
    </source>
</evidence>
<dbReference type="Pfam" id="PF00496">
    <property type="entry name" value="SBP_bac_5"/>
    <property type="match status" value="1"/>
</dbReference>
<evidence type="ECO:0000256" key="5">
    <source>
        <dbReference type="SAM" id="MobiDB-lite"/>
    </source>
</evidence>